<reference evidence="2 3" key="1">
    <citation type="submission" date="2020-12" db="EMBL/GenBank/DDBJ databases">
        <title>WGS of Thermoactinomyces spp.</title>
        <authorList>
            <person name="Cheng K."/>
        </authorList>
    </citation>
    <scope>NUCLEOTIDE SEQUENCE [LARGE SCALE GENOMIC DNA]</scope>
    <source>
        <strain evidence="3">CICC 10671\DSM 43846</strain>
    </source>
</reference>
<feature type="transmembrane region" description="Helical" evidence="1">
    <location>
        <begin position="33"/>
        <end position="50"/>
    </location>
</feature>
<dbReference type="PANTHER" id="PTHR37309:SF1">
    <property type="entry name" value="SLR0284 PROTEIN"/>
    <property type="match status" value="1"/>
</dbReference>
<evidence type="ECO:0000313" key="2">
    <source>
        <dbReference type="EMBL" id="MBH8595071.1"/>
    </source>
</evidence>
<name>A0A8I1A9B9_THEIN</name>
<dbReference type="PANTHER" id="PTHR37309">
    <property type="entry name" value="SLR0284 PROTEIN"/>
    <property type="match status" value="1"/>
</dbReference>
<dbReference type="Proteomes" id="UP000633619">
    <property type="component" value="Unassembled WGS sequence"/>
</dbReference>
<dbReference type="AlphaFoldDB" id="A0A8I1A9B9"/>
<evidence type="ECO:0000256" key="1">
    <source>
        <dbReference type="SAM" id="Phobius"/>
    </source>
</evidence>
<keyword evidence="1" id="KW-0472">Membrane</keyword>
<keyword evidence="1" id="KW-1133">Transmembrane helix</keyword>
<comment type="caution">
    <text evidence="2">The sequence shown here is derived from an EMBL/GenBank/DDBJ whole genome shotgun (WGS) entry which is preliminary data.</text>
</comment>
<protein>
    <submittedName>
        <fullName evidence="2">Phage holin family protein</fullName>
    </submittedName>
</protein>
<accession>A0A8I1A9B9</accession>
<evidence type="ECO:0000313" key="3">
    <source>
        <dbReference type="Proteomes" id="UP000633619"/>
    </source>
</evidence>
<proteinExistence type="predicted"/>
<organism evidence="2 3">
    <name type="scientific">Thermoactinomyces intermedius</name>
    <dbReference type="NCBI Taxonomy" id="2024"/>
    <lineage>
        <taxon>Bacteria</taxon>
        <taxon>Bacillati</taxon>
        <taxon>Bacillota</taxon>
        <taxon>Bacilli</taxon>
        <taxon>Bacillales</taxon>
        <taxon>Thermoactinomycetaceae</taxon>
        <taxon>Thermoactinomyces</taxon>
    </lineage>
</organism>
<dbReference type="Pfam" id="PF04020">
    <property type="entry name" value="Phage_holin_4_2"/>
    <property type="match status" value="1"/>
</dbReference>
<gene>
    <name evidence="2" type="ORF">I8U20_06960</name>
</gene>
<feature type="transmembrane region" description="Helical" evidence="1">
    <location>
        <begin position="57"/>
        <end position="77"/>
    </location>
</feature>
<dbReference type="RefSeq" id="WP_181731390.1">
    <property type="nucleotide sequence ID" value="NZ_JACEIR010000002.1"/>
</dbReference>
<sequence>MRILLKIIVGAIAVFLASQLVTGIEVESWKAALFASIALSIINLIVRPVIKVLTLPITILTLGLFSFVINTFMFWMASFFVDGFEVEGFVAAFLGALIMTVANWILGWFTD</sequence>
<dbReference type="EMBL" id="JAECVW010000003">
    <property type="protein sequence ID" value="MBH8595071.1"/>
    <property type="molecule type" value="Genomic_DNA"/>
</dbReference>
<feature type="transmembrane region" description="Helical" evidence="1">
    <location>
        <begin position="89"/>
        <end position="109"/>
    </location>
</feature>
<keyword evidence="1" id="KW-0812">Transmembrane</keyword>
<dbReference type="InterPro" id="IPR007165">
    <property type="entry name" value="Phage_holin_4_2"/>
</dbReference>
<keyword evidence="3" id="KW-1185">Reference proteome</keyword>